<protein>
    <recommendedName>
        <fullName evidence="3">Host attachment protein</fullName>
    </recommendedName>
</protein>
<dbReference type="EMBL" id="NFZS01000001">
    <property type="protein sequence ID" value="RAO77196.1"/>
    <property type="molecule type" value="Genomic_DNA"/>
</dbReference>
<reference evidence="1 2" key="1">
    <citation type="journal article" date="2018" name="Genet. Mol. Biol.">
        <title>The genome sequence of Dyella jiangningensis FCAV SCS01 from a lignocellulose-decomposing microbial consortium metagenome reveals potential for biotechnological applications.</title>
        <authorList>
            <person name="Desiderato J.G."/>
            <person name="Alvarenga D.O."/>
            <person name="Constancio M.T.L."/>
            <person name="Alves L.M.C."/>
            <person name="Varani A.M."/>
        </authorList>
    </citation>
    <scope>NUCLEOTIDE SEQUENCE [LARGE SCALE GENOMIC DNA]</scope>
    <source>
        <strain evidence="1 2">FCAV SCS01</strain>
    </source>
</reference>
<evidence type="ECO:0008006" key="3">
    <source>
        <dbReference type="Google" id="ProtNLM"/>
    </source>
</evidence>
<sequence>MKKIVWIVVANRAAARLFQVTQPTGPLEELDAFIHPEGRLQEHDLVSDRPGRAFDSYGAGRHAEDPDTAATEQEATNFAVQLSRFLHKARCERKFDALVLVAAPAFLGALRERLDEPTRERITLEVDKNLVQRKAGEIRGHLPVKLYSAVGG</sequence>
<comment type="caution">
    <text evidence="1">The sequence shown here is derived from an EMBL/GenBank/DDBJ whole genome shotgun (WGS) entry which is preliminary data.</text>
</comment>
<evidence type="ECO:0000313" key="1">
    <source>
        <dbReference type="EMBL" id="RAO77196.1"/>
    </source>
</evidence>
<proteinExistence type="predicted"/>
<keyword evidence="2" id="KW-1185">Reference proteome</keyword>
<organism evidence="1 2">
    <name type="scientific">Dyella jiangningensis</name>
    <dbReference type="NCBI Taxonomy" id="1379159"/>
    <lineage>
        <taxon>Bacteria</taxon>
        <taxon>Pseudomonadati</taxon>
        <taxon>Pseudomonadota</taxon>
        <taxon>Gammaproteobacteria</taxon>
        <taxon>Lysobacterales</taxon>
        <taxon>Rhodanobacteraceae</taxon>
        <taxon>Dyella</taxon>
    </lineage>
</organism>
<name>A0A328P9W6_9GAMM</name>
<dbReference type="InterPro" id="IPR019291">
    <property type="entry name" value="Host_attachment_protein"/>
</dbReference>
<evidence type="ECO:0000313" key="2">
    <source>
        <dbReference type="Proteomes" id="UP000248926"/>
    </source>
</evidence>
<dbReference type="OrthoDB" id="9812459at2"/>
<dbReference type="Pfam" id="PF10116">
    <property type="entry name" value="Host_attach"/>
    <property type="match status" value="1"/>
</dbReference>
<dbReference type="AlphaFoldDB" id="A0A328P9W6"/>
<dbReference type="Proteomes" id="UP000248926">
    <property type="component" value="Unassembled WGS sequence"/>
</dbReference>
<gene>
    <name evidence="1" type="ORF">CA260_04700</name>
</gene>
<accession>A0A328P9W6</accession>
<dbReference type="RefSeq" id="WP_111981253.1">
    <property type="nucleotide sequence ID" value="NZ_NFZS01000001.1"/>
</dbReference>